<dbReference type="SUPFAM" id="SSF52402">
    <property type="entry name" value="Adenine nucleotide alpha hydrolases-like"/>
    <property type="match status" value="2"/>
</dbReference>
<gene>
    <name evidence="3" type="ORF">SAMN05192573_13612</name>
</gene>
<keyword evidence="4" id="KW-1185">Reference proteome</keyword>
<dbReference type="InterPro" id="IPR006016">
    <property type="entry name" value="UspA"/>
</dbReference>
<evidence type="ECO:0000259" key="2">
    <source>
        <dbReference type="Pfam" id="PF00582"/>
    </source>
</evidence>
<organism evidence="3 4">
    <name type="scientific">Mucilaginibacter gossypii</name>
    <dbReference type="NCBI Taxonomy" id="551996"/>
    <lineage>
        <taxon>Bacteria</taxon>
        <taxon>Pseudomonadati</taxon>
        <taxon>Bacteroidota</taxon>
        <taxon>Sphingobacteriia</taxon>
        <taxon>Sphingobacteriales</taxon>
        <taxon>Sphingobacteriaceae</taxon>
        <taxon>Mucilaginibacter</taxon>
    </lineage>
</organism>
<protein>
    <submittedName>
        <fullName evidence="3">Nucleotide-binding universal stress protein, UspA family</fullName>
    </submittedName>
</protein>
<evidence type="ECO:0000313" key="3">
    <source>
        <dbReference type="EMBL" id="SDI83536.1"/>
    </source>
</evidence>
<proteinExistence type="inferred from homology"/>
<reference evidence="4" key="1">
    <citation type="submission" date="2016-10" db="EMBL/GenBank/DDBJ databases">
        <authorList>
            <person name="Varghese N."/>
            <person name="Submissions S."/>
        </authorList>
    </citation>
    <scope>NUCLEOTIDE SEQUENCE [LARGE SCALE GENOMIC DNA]</scope>
    <source>
        <strain evidence="4">Gh-67</strain>
    </source>
</reference>
<dbReference type="PANTHER" id="PTHR46268:SF6">
    <property type="entry name" value="UNIVERSAL STRESS PROTEIN UP12"/>
    <property type="match status" value="1"/>
</dbReference>
<dbReference type="Proteomes" id="UP000199705">
    <property type="component" value="Unassembled WGS sequence"/>
</dbReference>
<dbReference type="Gene3D" id="3.40.50.12370">
    <property type="match status" value="1"/>
</dbReference>
<evidence type="ECO:0000313" key="4">
    <source>
        <dbReference type="Proteomes" id="UP000199705"/>
    </source>
</evidence>
<feature type="domain" description="UspA" evidence="2">
    <location>
        <begin position="1"/>
        <end position="146"/>
    </location>
</feature>
<dbReference type="Pfam" id="PF00582">
    <property type="entry name" value="Usp"/>
    <property type="match status" value="1"/>
</dbReference>
<name>A0A1G8NUA9_9SPHI</name>
<dbReference type="EMBL" id="FNCG01000036">
    <property type="protein sequence ID" value="SDI83536.1"/>
    <property type="molecule type" value="Genomic_DNA"/>
</dbReference>
<dbReference type="PANTHER" id="PTHR46268">
    <property type="entry name" value="STRESS RESPONSE PROTEIN NHAX"/>
    <property type="match status" value="1"/>
</dbReference>
<comment type="similarity">
    <text evidence="1">Belongs to the universal stress protein A family.</text>
</comment>
<accession>A0A1G8NUA9</accession>
<dbReference type="AlphaFoldDB" id="A0A1G8NUA9"/>
<evidence type="ECO:0000256" key="1">
    <source>
        <dbReference type="ARBA" id="ARBA00008791"/>
    </source>
</evidence>
<dbReference type="RefSeq" id="WP_091176536.1">
    <property type="nucleotide sequence ID" value="NZ_FNCG01000036.1"/>
</dbReference>
<dbReference type="CDD" id="cd00293">
    <property type="entry name" value="USP-like"/>
    <property type="match status" value="1"/>
</dbReference>
<sequence>MKTILIPVDFSDTNTNAIKYAADMGCDMPVKKIILLKSYYTSVYEQILPSPDFLLISADDIENERQKIEVQLKELMKKLKNRCHENIEIETVVSTEPIVRAIHNVVEDQHPDLMIVGGDMGHELSMIGEQIIEIAKSSPVKVLVIPPDCNYHKIEQALVPCDLEALARLGVLKGLNTSHSWLNPKLMLLYVDPKKKHIGREAEFEASVKQLVNCYECKLHYSDDKNIVRGILNFATEQQVQLIIALPGKHSFFYNLTHSSITEALSLNARHPVLILK</sequence>
<dbReference type="STRING" id="551996.SAMN05192573_13612"/>